<dbReference type="Proteomes" id="UP000027822">
    <property type="component" value="Unassembled WGS sequence"/>
</dbReference>
<dbReference type="Gene3D" id="1.10.3710.10">
    <property type="entry name" value="DNA polymerase III clamp loader subunits, C-terminal domain"/>
    <property type="match status" value="1"/>
</dbReference>
<dbReference type="Gene3D" id="1.20.272.10">
    <property type="match status" value="1"/>
</dbReference>
<dbReference type="EMBL" id="JOTN01000013">
    <property type="protein sequence ID" value="KEK18514.1"/>
    <property type="molecule type" value="Genomic_DNA"/>
</dbReference>
<dbReference type="GO" id="GO:0000731">
    <property type="term" value="P:DNA synthesis involved in DNA repair"/>
    <property type="evidence" value="ECO:0007669"/>
    <property type="project" value="TreeGrafter"/>
</dbReference>
<comment type="similarity">
    <text evidence="1">Belongs to the AAA ATPase family. RarA/MGS1/WRNIP1 subfamily.</text>
</comment>
<feature type="domain" description="AAA+ ATPase" evidence="2">
    <location>
        <begin position="38"/>
        <end position="151"/>
    </location>
</feature>
<dbReference type="SUPFAM" id="SSF52540">
    <property type="entry name" value="P-loop containing nucleoside triphosphate hydrolases"/>
    <property type="match status" value="1"/>
</dbReference>
<dbReference type="InterPro" id="IPR003593">
    <property type="entry name" value="AAA+_ATPase"/>
</dbReference>
<dbReference type="GO" id="GO:0008047">
    <property type="term" value="F:enzyme activator activity"/>
    <property type="evidence" value="ECO:0007669"/>
    <property type="project" value="TreeGrafter"/>
</dbReference>
<dbReference type="OrthoDB" id="9778364at2"/>
<dbReference type="InterPro" id="IPR003959">
    <property type="entry name" value="ATPase_AAA_core"/>
</dbReference>
<dbReference type="GO" id="GO:0016887">
    <property type="term" value="F:ATP hydrolysis activity"/>
    <property type="evidence" value="ECO:0007669"/>
    <property type="project" value="InterPro"/>
</dbReference>
<proteinExistence type="inferred from homology"/>
<dbReference type="STRING" id="574376.BAMA_04390"/>
<dbReference type="InterPro" id="IPR027417">
    <property type="entry name" value="P-loop_NTPase"/>
</dbReference>
<protein>
    <recommendedName>
        <fullName evidence="2">AAA+ ATPase domain-containing protein</fullName>
    </recommendedName>
</protein>
<dbReference type="GO" id="GO:0017116">
    <property type="term" value="F:single-stranded DNA helicase activity"/>
    <property type="evidence" value="ECO:0007669"/>
    <property type="project" value="TreeGrafter"/>
</dbReference>
<evidence type="ECO:0000259" key="2">
    <source>
        <dbReference type="SMART" id="SM00382"/>
    </source>
</evidence>
<evidence type="ECO:0000313" key="4">
    <source>
        <dbReference type="Proteomes" id="UP000027822"/>
    </source>
</evidence>
<gene>
    <name evidence="3" type="ORF">BAMA_04390</name>
</gene>
<evidence type="ECO:0000256" key="1">
    <source>
        <dbReference type="ARBA" id="ARBA00008959"/>
    </source>
</evidence>
<organism evidence="3 4">
    <name type="scientific">Bacillus manliponensis</name>
    <dbReference type="NCBI Taxonomy" id="574376"/>
    <lineage>
        <taxon>Bacteria</taxon>
        <taxon>Bacillati</taxon>
        <taxon>Bacillota</taxon>
        <taxon>Bacilli</taxon>
        <taxon>Bacillales</taxon>
        <taxon>Bacillaceae</taxon>
        <taxon>Bacillus</taxon>
        <taxon>Bacillus cereus group</taxon>
    </lineage>
</organism>
<dbReference type="Gene3D" id="3.40.50.300">
    <property type="entry name" value="P-loop containing nucleotide triphosphate hydrolases"/>
    <property type="match status" value="1"/>
</dbReference>
<dbReference type="eggNOG" id="COG2256">
    <property type="taxonomic scope" value="Bacteria"/>
</dbReference>
<dbReference type="GO" id="GO:0005524">
    <property type="term" value="F:ATP binding"/>
    <property type="evidence" value="ECO:0007669"/>
    <property type="project" value="InterPro"/>
</dbReference>
<dbReference type="RefSeq" id="WP_034640499.1">
    <property type="nucleotide sequence ID" value="NZ_CBCSJC010000014.1"/>
</dbReference>
<dbReference type="AlphaFoldDB" id="A0A073JTZ8"/>
<accession>A0A073JTZ8</accession>
<dbReference type="CDD" id="cd00009">
    <property type="entry name" value="AAA"/>
    <property type="match status" value="1"/>
</dbReference>
<comment type="caution">
    <text evidence="3">The sequence shown here is derived from an EMBL/GenBank/DDBJ whole genome shotgun (WGS) entry which is preliminary data.</text>
</comment>
<dbReference type="InterPro" id="IPR008921">
    <property type="entry name" value="DNA_pol3_clamp-load_cplx_C"/>
</dbReference>
<dbReference type="InterPro" id="IPR051314">
    <property type="entry name" value="AAA_ATPase_RarA/MGS1/WRNIP1"/>
</dbReference>
<dbReference type="Pfam" id="PF12002">
    <property type="entry name" value="MgsA_C"/>
    <property type="match status" value="1"/>
</dbReference>
<dbReference type="InterPro" id="IPR021886">
    <property type="entry name" value="MgsA_C"/>
</dbReference>
<dbReference type="GO" id="GO:0003677">
    <property type="term" value="F:DNA binding"/>
    <property type="evidence" value="ECO:0007669"/>
    <property type="project" value="InterPro"/>
</dbReference>
<sequence length="387" mass="43653">MVSILTELLRPQSLSEVLGQTHIKNKNHPIMKMLKNNNLKSVLLYGPPGTGKSSLAKILARASSLPYEEMNATVHSTTDIRNAIDSHFGPFVLILDEIHYLNKRLQSILLSYMEEERVICIGTTTENPYKTISQAIRSRMFLTRLYPPSKKEINLLLDRIRDEFPNVDVDSNAQELLLGAYENDVRKFITTLELLFNSAEGIITVEDVQSVLGVSQGDDPSKLMSAFIKSLRGSDENASVYYLCRMIRIGVPGSQIFRRLSIFAAEDIGLAKIDAMQQIASAQQLYNNLGDEEYDSILILASLVTYLSFIPKSRSIVTAVQKAFNEIENGSLPDVPEYLLNYYKGNEKAGSQSAPFLPKECETRIFFEPWDVGQEANLRKFLERRNK</sequence>
<dbReference type="SMART" id="SM00382">
    <property type="entry name" value="AAA"/>
    <property type="match status" value="1"/>
</dbReference>
<dbReference type="SUPFAM" id="SSF48019">
    <property type="entry name" value="post-AAA+ oligomerization domain-like"/>
    <property type="match status" value="1"/>
</dbReference>
<dbReference type="PANTHER" id="PTHR13779:SF7">
    <property type="entry name" value="ATPASE WRNIP1"/>
    <property type="match status" value="1"/>
</dbReference>
<name>A0A073JTZ8_9BACI</name>
<keyword evidence="4" id="KW-1185">Reference proteome</keyword>
<dbReference type="GO" id="GO:0006261">
    <property type="term" value="P:DNA-templated DNA replication"/>
    <property type="evidence" value="ECO:0007669"/>
    <property type="project" value="TreeGrafter"/>
</dbReference>
<dbReference type="Pfam" id="PF00004">
    <property type="entry name" value="AAA"/>
    <property type="match status" value="1"/>
</dbReference>
<dbReference type="PANTHER" id="PTHR13779">
    <property type="entry name" value="WERNER HELICASE-INTERACTING PROTEIN 1 FAMILY MEMBER"/>
    <property type="match status" value="1"/>
</dbReference>
<evidence type="ECO:0000313" key="3">
    <source>
        <dbReference type="EMBL" id="KEK18514.1"/>
    </source>
</evidence>
<reference evidence="3 4" key="1">
    <citation type="submission" date="2014-06" db="EMBL/GenBank/DDBJ databases">
        <title>Draft genome sequence of Bacillus manliponensis JCM 15802 (MCCC 1A00708).</title>
        <authorList>
            <person name="Lai Q."/>
            <person name="Liu Y."/>
            <person name="Shao Z."/>
        </authorList>
    </citation>
    <scope>NUCLEOTIDE SEQUENCE [LARGE SCALE GENOMIC DNA]</scope>
    <source>
        <strain evidence="3 4">JCM 15802</strain>
    </source>
</reference>